<keyword evidence="1" id="KW-0732">Signal</keyword>
<feature type="signal peptide" evidence="1">
    <location>
        <begin position="1"/>
        <end position="22"/>
    </location>
</feature>
<protein>
    <submittedName>
        <fullName evidence="2">Uncharacterized protein</fullName>
    </submittedName>
</protein>
<feature type="chain" id="PRO_5039468635" evidence="1">
    <location>
        <begin position="23"/>
        <end position="135"/>
    </location>
</feature>
<dbReference type="Proteomes" id="UP000810252">
    <property type="component" value="Unassembled WGS sequence"/>
</dbReference>
<comment type="caution">
    <text evidence="2">The sequence shown here is derived from an EMBL/GenBank/DDBJ whole genome shotgun (WGS) entry which is preliminary data.</text>
</comment>
<gene>
    <name evidence="2" type="ORF">IAC29_06800</name>
</gene>
<sequence>MGKIIPAISAILLSAASSLICAAQEQKEPPTVTEMAATEAERLERLLGLEYWQVFYVDSTLQHDYQAMKDELTELSDAKVSNSSMYIAVQDKWMEKIDSTYRKYFTDAQWKAYLKSGAAKQQKAREKRKVKSEGK</sequence>
<evidence type="ECO:0000313" key="3">
    <source>
        <dbReference type="Proteomes" id="UP000810252"/>
    </source>
</evidence>
<dbReference type="EMBL" id="JADIMQ010000095">
    <property type="protein sequence ID" value="MBO8448961.1"/>
    <property type="molecule type" value="Genomic_DNA"/>
</dbReference>
<reference evidence="2" key="1">
    <citation type="submission" date="2020-10" db="EMBL/GenBank/DDBJ databases">
        <authorList>
            <person name="Gilroy R."/>
        </authorList>
    </citation>
    <scope>NUCLEOTIDE SEQUENCE</scope>
    <source>
        <strain evidence="2">20514</strain>
    </source>
</reference>
<organism evidence="2 3">
    <name type="scientific">Candidatus Cryptobacteroides merdigallinarum</name>
    <dbReference type="NCBI Taxonomy" id="2840770"/>
    <lineage>
        <taxon>Bacteria</taxon>
        <taxon>Pseudomonadati</taxon>
        <taxon>Bacteroidota</taxon>
        <taxon>Bacteroidia</taxon>
        <taxon>Bacteroidales</taxon>
        <taxon>Candidatus Cryptobacteroides</taxon>
    </lineage>
</organism>
<name>A0A9D9ELX0_9BACT</name>
<accession>A0A9D9ELX0</accession>
<reference evidence="2" key="2">
    <citation type="journal article" date="2021" name="PeerJ">
        <title>Extensive microbial diversity within the chicken gut microbiome revealed by metagenomics and culture.</title>
        <authorList>
            <person name="Gilroy R."/>
            <person name="Ravi A."/>
            <person name="Getino M."/>
            <person name="Pursley I."/>
            <person name="Horton D.L."/>
            <person name="Alikhan N.F."/>
            <person name="Baker D."/>
            <person name="Gharbi K."/>
            <person name="Hall N."/>
            <person name="Watson M."/>
            <person name="Adriaenssens E.M."/>
            <person name="Foster-Nyarko E."/>
            <person name="Jarju S."/>
            <person name="Secka A."/>
            <person name="Antonio M."/>
            <person name="Oren A."/>
            <person name="Chaudhuri R.R."/>
            <person name="La Ragione R."/>
            <person name="Hildebrand F."/>
            <person name="Pallen M.J."/>
        </authorList>
    </citation>
    <scope>NUCLEOTIDE SEQUENCE</scope>
    <source>
        <strain evidence="2">20514</strain>
    </source>
</reference>
<proteinExistence type="predicted"/>
<evidence type="ECO:0000313" key="2">
    <source>
        <dbReference type="EMBL" id="MBO8448961.1"/>
    </source>
</evidence>
<evidence type="ECO:0000256" key="1">
    <source>
        <dbReference type="SAM" id="SignalP"/>
    </source>
</evidence>
<dbReference type="AlphaFoldDB" id="A0A9D9ELX0"/>